<accession>D4Z8S6</accession>
<dbReference type="GeneID" id="29275628"/>
<sequence length="77" mass="8474">MRIDYSIQGSFSVPEGSAFLPGSANLVRLPGGQVISVHPVIEMASDANADDHRNLNYEEARALDVILEDYERSSVPW</sequence>
<proteinExistence type="predicted"/>
<dbReference type="AlphaFoldDB" id="D4Z8S6"/>
<keyword evidence="1" id="KW-0614">Plasmid</keyword>
<dbReference type="EMBL" id="AP010805">
    <property type="protein sequence ID" value="BAI99008.1"/>
    <property type="molecule type" value="Genomic_DNA"/>
</dbReference>
<dbReference type="KEGG" id="sjp:SJA_P1-00560"/>
<dbReference type="HOGENOM" id="CLU_2636211_0_0_5"/>
<dbReference type="Proteomes" id="UP000007753">
    <property type="component" value="Plasmid pCHQ1"/>
</dbReference>
<evidence type="ECO:0000313" key="2">
    <source>
        <dbReference type="Proteomes" id="UP000007753"/>
    </source>
</evidence>
<dbReference type="RefSeq" id="WP_013041599.1">
    <property type="nucleotide sequence ID" value="NC_014007.1"/>
</dbReference>
<organism evidence="1 2">
    <name type="scientific">Sphingobium indicum (strain DSM 16413 / CCM 7287 / MTCC 6362 / UT26 / NBRC 101211 / UT26S)</name>
    <name type="common">Sphingobium japonicum</name>
    <dbReference type="NCBI Taxonomy" id="452662"/>
    <lineage>
        <taxon>Bacteria</taxon>
        <taxon>Pseudomonadati</taxon>
        <taxon>Pseudomonadota</taxon>
        <taxon>Alphaproteobacteria</taxon>
        <taxon>Sphingomonadales</taxon>
        <taxon>Sphingomonadaceae</taxon>
        <taxon>Sphingobium</taxon>
    </lineage>
</organism>
<protein>
    <submittedName>
        <fullName evidence="1">Uncharacterized protein</fullName>
    </submittedName>
</protein>
<geneLocation type="plasmid" evidence="1 2">
    <name>pCHQ1</name>
</geneLocation>
<gene>
    <name evidence="1" type="ordered locus">SJA_P1-00560</name>
</gene>
<keyword evidence="2" id="KW-1185">Reference proteome</keyword>
<evidence type="ECO:0000313" key="1">
    <source>
        <dbReference type="EMBL" id="BAI99008.1"/>
    </source>
</evidence>
<reference evidence="1 2" key="1">
    <citation type="journal article" date="2010" name="J. Bacteriol.">
        <title>Complete genome sequence of the representative gamma-hexachlorocyclohexane-degrading bacterium Sphingobium japonicum UT26.</title>
        <authorList>
            <person name="Nagata Y."/>
            <person name="Ohtsubo Y."/>
            <person name="Endo R."/>
            <person name="Ichikawa N."/>
            <person name="Ankai A."/>
            <person name="Oguchi A."/>
            <person name="Fukui S."/>
            <person name="Fujita N."/>
            <person name="Tsuda M."/>
        </authorList>
    </citation>
    <scope>NUCLEOTIDE SEQUENCE [LARGE SCALE GENOMIC DNA]</scope>
    <source>
        <strain evidence="2">DSM 16413 / CCM 7287 / MTCC 6362 / UT26 / NBRC 101211 / UT26S</strain>
        <plasmid evidence="1 2">pCHQ1</plasmid>
    </source>
</reference>
<name>D4Z8S6_SPHIU</name>